<evidence type="ECO:0000256" key="3">
    <source>
        <dbReference type="ARBA" id="ARBA00022617"/>
    </source>
</evidence>
<evidence type="ECO:0000256" key="2">
    <source>
        <dbReference type="ARBA" id="ARBA00010617"/>
    </source>
</evidence>
<reference evidence="9 10" key="1">
    <citation type="submission" date="2016-01" db="EMBL/GenBank/DDBJ databases">
        <title>The new phylogeny of the genus Mycobacterium.</title>
        <authorList>
            <person name="Tarcisio F."/>
            <person name="Conor M."/>
            <person name="Antonella G."/>
            <person name="Elisabetta G."/>
            <person name="Giulia F.S."/>
            <person name="Sara T."/>
            <person name="Anna F."/>
            <person name="Clotilde B."/>
            <person name="Roberto B."/>
            <person name="Veronica D.S."/>
            <person name="Fabio R."/>
            <person name="Monica P."/>
            <person name="Olivier J."/>
            <person name="Enrico T."/>
            <person name="Nicola S."/>
        </authorList>
    </citation>
    <scope>NUCLEOTIDE SEQUENCE [LARGE SCALE GENOMIC DNA]</scope>
    <source>
        <strain evidence="9 10">DSM 44616</strain>
    </source>
</reference>
<dbReference type="GO" id="GO:0005506">
    <property type="term" value="F:iron ion binding"/>
    <property type="evidence" value="ECO:0007669"/>
    <property type="project" value="InterPro"/>
</dbReference>
<comment type="caution">
    <text evidence="9">The sequence shown here is derived from an EMBL/GenBank/DDBJ whole genome shotgun (WGS) entry which is preliminary data.</text>
</comment>
<organism evidence="9 10">
    <name type="scientific">Mycobacterium saskatchewanense</name>
    <dbReference type="NCBI Taxonomy" id="220927"/>
    <lineage>
        <taxon>Bacteria</taxon>
        <taxon>Bacillati</taxon>
        <taxon>Actinomycetota</taxon>
        <taxon>Actinomycetes</taxon>
        <taxon>Mycobacteriales</taxon>
        <taxon>Mycobacteriaceae</taxon>
        <taxon>Mycobacterium</taxon>
        <taxon>Mycobacterium simiae complex</taxon>
    </lineage>
</organism>
<evidence type="ECO:0000256" key="7">
    <source>
        <dbReference type="ARBA" id="ARBA00023033"/>
    </source>
</evidence>
<dbReference type="InterPro" id="IPR036396">
    <property type="entry name" value="Cyt_P450_sf"/>
</dbReference>
<dbReference type="PRINTS" id="PR00359">
    <property type="entry name" value="BP450"/>
</dbReference>
<evidence type="ECO:0000256" key="4">
    <source>
        <dbReference type="ARBA" id="ARBA00022723"/>
    </source>
</evidence>
<keyword evidence="5 8" id="KW-0560">Oxidoreductase</keyword>
<proteinExistence type="inferred from homology"/>
<dbReference type="PANTHER" id="PTHR46696">
    <property type="entry name" value="P450, PUTATIVE (EUROFUNG)-RELATED"/>
    <property type="match status" value="1"/>
</dbReference>
<dbReference type="PANTHER" id="PTHR46696:SF6">
    <property type="entry name" value="P450, PUTATIVE (EUROFUNG)-RELATED"/>
    <property type="match status" value="1"/>
</dbReference>
<dbReference type="Gene3D" id="1.10.630.10">
    <property type="entry name" value="Cytochrome P450"/>
    <property type="match status" value="1"/>
</dbReference>
<evidence type="ECO:0000256" key="8">
    <source>
        <dbReference type="RuleBase" id="RU000461"/>
    </source>
</evidence>
<name>A0AAJ3NRR8_9MYCO</name>
<dbReference type="GO" id="GO:0004497">
    <property type="term" value="F:monooxygenase activity"/>
    <property type="evidence" value="ECO:0007669"/>
    <property type="project" value="UniProtKB-KW"/>
</dbReference>
<comment type="cofactor">
    <cofactor evidence="1">
        <name>heme</name>
        <dbReference type="ChEBI" id="CHEBI:30413"/>
    </cofactor>
</comment>
<protein>
    <recommendedName>
        <fullName evidence="11">Cytochrome P450</fullName>
    </recommendedName>
</protein>
<dbReference type="Proteomes" id="UP000193387">
    <property type="component" value="Unassembled WGS sequence"/>
</dbReference>
<dbReference type="EMBL" id="LQPR01000021">
    <property type="protein sequence ID" value="ORW72928.1"/>
    <property type="molecule type" value="Genomic_DNA"/>
</dbReference>
<dbReference type="PRINTS" id="PR00385">
    <property type="entry name" value="P450"/>
</dbReference>
<dbReference type="RefSeq" id="WP_085254931.1">
    <property type="nucleotide sequence ID" value="NZ_AP022573.1"/>
</dbReference>
<dbReference type="SUPFAM" id="SSF48264">
    <property type="entry name" value="Cytochrome P450"/>
    <property type="match status" value="1"/>
</dbReference>
<dbReference type="InterPro" id="IPR001128">
    <property type="entry name" value="Cyt_P450"/>
</dbReference>
<accession>A0AAJ3NRR8</accession>
<keyword evidence="3 8" id="KW-0349">Heme</keyword>
<dbReference type="AlphaFoldDB" id="A0AAJ3NRR8"/>
<gene>
    <name evidence="9" type="ORF">AWC23_08720</name>
</gene>
<evidence type="ECO:0000313" key="10">
    <source>
        <dbReference type="Proteomes" id="UP000193387"/>
    </source>
</evidence>
<dbReference type="GO" id="GO:0016705">
    <property type="term" value="F:oxidoreductase activity, acting on paired donors, with incorporation or reduction of molecular oxygen"/>
    <property type="evidence" value="ECO:0007669"/>
    <property type="project" value="InterPro"/>
</dbReference>
<evidence type="ECO:0000256" key="6">
    <source>
        <dbReference type="ARBA" id="ARBA00023004"/>
    </source>
</evidence>
<dbReference type="PROSITE" id="PS00086">
    <property type="entry name" value="CYTOCHROME_P450"/>
    <property type="match status" value="1"/>
</dbReference>
<evidence type="ECO:0008006" key="11">
    <source>
        <dbReference type="Google" id="ProtNLM"/>
    </source>
</evidence>
<dbReference type="InterPro" id="IPR017972">
    <property type="entry name" value="Cyt_P450_CS"/>
</dbReference>
<sequence length="393" mass="44348">MVSVEEVARSFSLYNQETMRDPHSAYDQLRSKCPVAHSDMDDGFYIVTKYDDVAAVTRDTDTFSSREVVIPKTQFGPEFKDRPPVTADPPLHARYRRLLLPAFTQVRAQKWEPTIRKIVQETLEPLRGTTHCDVARVYAKRIPLRFMCALMGVPSEMEDKFTQWAHDCIESIDQDAMLHSVGELGQFLGEQVARRVEQPTDDLISTLMATEVDGWRLEGQDLVALLMVVLLAGLDTTWTVLSSTFLHLATHPEDRRRLVSEPELIPTAVEEALRFYSPVALSRETTRDARVGGVTIPAESMVLLSWPAANRDPDAFPDADKFVVDRAENRHIAFGSGIHRCVGAPIARLELRIALEEWLQVIPEFELEDPDSVTFATGHVWGPRTVRLVYPPA</sequence>
<evidence type="ECO:0000256" key="5">
    <source>
        <dbReference type="ARBA" id="ARBA00023002"/>
    </source>
</evidence>
<dbReference type="Pfam" id="PF00067">
    <property type="entry name" value="p450"/>
    <property type="match status" value="2"/>
</dbReference>
<dbReference type="InterPro" id="IPR002397">
    <property type="entry name" value="Cyt_P450_B"/>
</dbReference>
<keyword evidence="7 8" id="KW-0503">Monooxygenase</keyword>
<evidence type="ECO:0000256" key="1">
    <source>
        <dbReference type="ARBA" id="ARBA00001971"/>
    </source>
</evidence>
<comment type="similarity">
    <text evidence="2 8">Belongs to the cytochrome P450 family.</text>
</comment>
<keyword evidence="6 8" id="KW-0408">Iron</keyword>
<dbReference type="FunFam" id="1.10.630.10:FF:000018">
    <property type="entry name" value="Cytochrome P450 monooxygenase"/>
    <property type="match status" value="1"/>
</dbReference>
<keyword evidence="10" id="KW-1185">Reference proteome</keyword>
<evidence type="ECO:0000313" key="9">
    <source>
        <dbReference type="EMBL" id="ORW72928.1"/>
    </source>
</evidence>
<dbReference type="GO" id="GO:0020037">
    <property type="term" value="F:heme binding"/>
    <property type="evidence" value="ECO:0007669"/>
    <property type="project" value="InterPro"/>
</dbReference>
<keyword evidence="4 8" id="KW-0479">Metal-binding</keyword>